<dbReference type="Gene3D" id="3.30.360.10">
    <property type="entry name" value="Dihydrodipicolinate Reductase, domain 2"/>
    <property type="match status" value="1"/>
</dbReference>
<proteinExistence type="predicted"/>
<dbReference type="PANTHER" id="PTHR43818">
    <property type="entry name" value="BCDNA.GH03377"/>
    <property type="match status" value="1"/>
</dbReference>
<dbReference type="Gene3D" id="3.40.50.720">
    <property type="entry name" value="NAD(P)-binding Rossmann-like Domain"/>
    <property type="match status" value="1"/>
</dbReference>
<dbReference type="Pfam" id="PF22725">
    <property type="entry name" value="GFO_IDH_MocA_C3"/>
    <property type="match status" value="1"/>
</dbReference>
<evidence type="ECO:0000313" key="5">
    <source>
        <dbReference type="Proteomes" id="UP000198588"/>
    </source>
</evidence>
<evidence type="ECO:0000313" key="4">
    <source>
        <dbReference type="EMBL" id="SDA71599.1"/>
    </source>
</evidence>
<dbReference type="OrthoDB" id="9792935at2"/>
<feature type="domain" description="GFO/IDH/MocA-like oxidoreductase" evidence="3">
    <location>
        <begin position="129"/>
        <end position="270"/>
    </location>
</feature>
<accession>A0A1G5XMA6</accession>
<dbReference type="InterPro" id="IPR036291">
    <property type="entry name" value="NAD(P)-bd_dom_sf"/>
</dbReference>
<sequence>MHRLLLLGTGGIAGHHVEEFARIPGCAIVACVDQVPGRAAAFAAANRIGDFFESLEAAITWGEFDAAINATPDGAHRATTLALLAAGKHVFCEKPLAPNHADALDMTEAAEAAGVVNMVNLTYRNSPAIQEARRMVQAGEIGELRHVEASYRQSWLVSKSWGDWRVEDKWLWRLSSRHGSTGVLGDVGIHILDFATYGAAQEIVSLHADLVTFPKAEGERIGDYVLDANDSVAMTARLKSGALATIVASRYMTGHANDLSLALHGTRGAIKAETDGKASHLSACLGKDVDQQCWRTLVLPDVKRNARRFAEALDAGRNGDPSFRRAADMQKLIDAAFESSAAKLPVPVA</sequence>
<evidence type="ECO:0000256" key="1">
    <source>
        <dbReference type="ARBA" id="ARBA00023002"/>
    </source>
</evidence>
<dbReference type="RefSeq" id="WP_091577934.1">
    <property type="nucleotide sequence ID" value="NZ_FMXM01000006.1"/>
</dbReference>
<name>A0A1G5XMA6_9HYPH</name>
<dbReference type="Proteomes" id="UP000198588">
    <property type="component" value="Unassembled WGS sequence"/>
</dbReference>
<dbReference type="SUPFAM" id="SSF55347">
    <property type="entry name" value="Glyceraldehyde-3-phosphate dehydrogenase-like, C-terminal domain"/>
    <property type="match status" value="1"/>
</dbReference>
<dbReference type="PANTHER" id="PTHR43818:SF11">
    <property type="entry name" value="BCDNA.GH03377"/>
    <property type="match status" value="1"/>
</dbReference>
<dbReference type="EMBL" id="FMXM01000006">
    <property type="protein sequence ID" value="SDA71599.1"/>
    <property type="molecule type" value="Genomic_DNA"/>
</dbReference>
<protein>
    <submittedName>
        <fullName evidence="4">Predicted dehydrogenase</fullName>
    </submittedName>
</protein>
<dbReference type="InterPro" id="IPR055170">
    <property type="entry name" value="GFO_IDH_MocA-like_dom"/>
</dbReference>
<dbReference type="AlphaFoldDB" id="A0A1G5XMA6"/>
<dbReference type="STRING" id="1165689.SAMN02927914_02458"/>
<dbReference type="Pfam" id="PF01408">
    <property type="entry name" value="GFO_IDH_MocA"/>
    <property type="match status" value="1"/>
</dbReference>
<dbReference type="SUPFAM" id="SSF51735">
    <property type="entry name" value="NAD(P)-binding Rossmann-fold domains"/>
    <property type="match status" value="1"/>
</dbReference>
<organism evidence="4 5">
    <name type="scientific">Mesorhizobium qingshengii</name>
    <dbReference type="NCBI Taxonomy" id="1165689"/>
    <lineage>
        <taxon>Bacteria</taxon>
        <taxon>Pseudomonadati</taxon>
        <taxon>Pseudomonadota</taxon>
        <taxon>Alphaproteobacteria</taxon>
        <taxon>Hyphomicrobiales</taxon>
        <taxon>Phyllobacteriaceae</taxon>
        <taxon>Mesorhizobium</taxon>
    </lineage>
</organism>
<dbReference type="InterPro" id="IPR000683">
    <property type="entry name" value="Gfo/Idh/MocA-like_OxRdtase_N"/>
</dbReference>
<dbReference type="InterPro" id="IPR050463">
    <property type="entry name" value="Gfo/Idh/MocA_oxidrdct_glycsds"/>
</dbReference>
<evidence type="ECO:0000259" key="3">
    <source>
        <dbReference type="Pfam" id="PF22725"/>
    </source>
</evidence>
<feature type="domain" description="Gfo/Idh/MocA-like oxidoreductase N-terminal" evidence="2">
    <location>
        <begin position="3"/>
        <end position="120"/>
    </location>
</feature>
<dbReference type="GO" id="GO:0016491">
    <property type="term" value="F:oxidoreductase activity"/>
    <property type="evidence" value="ECO:0007669"/>
    <property type="project" value="UniProtKB-KW"/>
</dbReference>
<reference evidence="4 5" key="1">
    <citation type="submission" date="2016-10" db="EMBL/GenBank/DDBJ databases">
        <authorList>
            <person name="de Groot N.N."/>
        </authorList>
    </citation>
    <scope>NUCLEOTIDE SEQUENCE [LARGE SCALE GENOMIC DNA]</scope>
    <source>
        <strain evidence="4 5">CGMCC 1.12097</strain>
    </source>
</reference>
<gene>
    <name evidence="4" type="ORF">SAMN02927914_02458</name>
</gene>
<dbReference type="GO" id="GO:0000166">
    <property type="term" value="F:nucleotide binding"/>
    <property type="evidence" value="ECO:0007669"/>
    <property type="project" value="InterPro"/>
</dbReference>
<keyword evidence="1" id="KW-0560">Oxidoreductase</keyword>
<evidence type="ECO:0000259" key="2">
    <source>
        <dbReference type="Pfam" id="PF01408"/>
    </source>
</evidence>